<evidence type="ECO:0000256" key="11">
    <source>
        <dbReference type="SAM" id="MobiDB-lite"/>
    </source>
</evidence>
<evidence type="ECO:0000256" key="4">
    <source>
        <dbReference type="ARBA" id="ARBA00022595"/>
    </source>
</evidence>
<keyword evidence="6" id="KW-0946">Virion</keyword>
<keyword evidence="8" id="KW-1171">Viral genome ejection through host cell envelope</keyword>
<dbReference type="Pfam" id="PF12236">
    <property type="entry name" value="Head-tail_con"/>
    <property type="match status" value="1"/>
</dbReference>
<evidence type="ECO:0000256" key="7">
    <source>
        <dbReference type="ARBA" id="ARBA00022950"/>
    </source>
</evidence>
<keyword evidence="13" id="KW-1185">Reference proteome</keyword>
<keyword evidence="9" id="KW-0231">Viral genome packaging</keyword>
<name>Q8W6Y9_9CAUD</name>
<dbReference type="OrthoDB" id="5112at10239"/>
<dbReference type="EMBL" id="AF338467">
    <property type="protein sequence ID" value="AAL73289.1"/>
    <property type="molecule type" value="Genomic_DNA"/>
</dbReference>
<evidence type="ECO:0000256" key="10">
    <source>
        <dbReference type="ARBA" id="ARBA00023296"/>
    </source>
</evidence>
<dbReference type="GO" id="GO:0044423">
    <property type="term" value="C:virion component"/>
    <property type="evidence" value="ECO:0007669"/>
    <property type="project" value="UniProtKB-KW"/>
</dbReference>
<evidence type="ECO:0000313" key="12">
    <source>
        <dbReference type="EMBL" id="AAL73289.1"/>
    </source>
</evidence>
<keyword evidence="4" id="KW-1162">Viral penetration into host cytoplasm</keyword>
<keyword evidence="5" id="KW-1188">Viral release from host cell</keyword>
<protein>
    <submittedName>
        <fullName evidence="12">Head-to-tail connector (Portal)</fullName>
    </submittedName>
</protein>
<evidence type="ECO:0000256" key="2">
    <source>
        <dbReference type="ARBA" id="ARBA00004328"/>
    </source>
</evidence>
<dbReference type="RefSeq" id="NP_570351.1">
    <property type="nucleotide sequence ID" value="NC_003390.2"/>
</dbReference>
<accession>Q8W6Y9</accession>
<organism evidence="12 13">
    <name type="scientific">Synechococcus phage P60</name>
    <dbReference type="NCBI Taxonomy" id="2905923"/>
    <lineage>
        <taxon>Viruses</taxon>
        <taxon>Duplodnaviria</taxon>
        <taxon>Heunggongvirae</taxon>
        <taxon>Uroviricota</taxon>
        <taxon>Caudoviricetes</taxon>
        <taxon>Autographivirales</taxon>
        <taxon>Tiilvirus</taxon>
        <taxon>Tiilvirus P60</taxon>
    </lineage>
</organism>
<keyword evidence="10" id="KW-1160">Virus entry into host cell</keyword>
<feature type="region of interest" description="Disordered" evidence="11">
    <location>
        <begin position="530"/>
        <end position="555"/>
    </location>
</feature>
<evidence type="ECO:0000256" key="9">
    <source>
        <dbReference type="ARBA" id="ARBA00023219"/>
    </source>
</evidence>
<comment type="function">
    <text evidence="1">Forms the portal vertex of the capsid. This portal plays critical roles in head assembly, genome packaging, neck/tail attachment, and genome ejection. The portal protein multimerizes as a single ring-shaped homododecamer arranged around a central channel.</text>
</comment>
<evidence type="ECO:0000313" key="13">
    <source>
        <dbReference type="Proteomes" id="UP000001761"/>
    </source>
</evidence>
<evidence type="ECO:0000256" key="1">
    <source>
        <dbReference type="ARBA" id="ARBA00003421"/>
    </source>
</evidence>
<comment type="subcellular location">
    <subcellularLocation>
        <location evidence="2">Virion</location>
    </subcellularLocation>
</comment>
<dbReference type="GeneID" id="932723"/>
<dbReference type="KEGG" id="vg:932723"/>
<sequence length="555" mass="60903">MKHSAQAKYMMLRADREDYLDSGRQSARLTLPYILTDEGHVQGGYLPTPWQSVGSKGVNVLASKLMLSLFPVNTSFFKLQINDAEIDNLGMDEQARSEIDLSLSRIERIVTQDIAESSDRVHLEMAMKHLIVTGNALLYQGKKNLKLYPLDRFVVSRDGEGNVMEIVTEEQIDRSLLPEEFQKVGGLEGAPDSNAVGEDGPKMGVTAPGGRDKGKSNDALVYTYVCRKDGQVKWHQECDGKVIPGSNSSAPYTHNPWIPLRFNIVDGEAYGRGRVEEFMGDLKSLEALSQAMVEGSAASAKVVFMVSPSATTKPQNLALAANGAIIQGRPDDVSVVQANKAADFRTVLEMIQKLEQRISDAFLMLQVRQSERTTATEVQATVQELNEQIGGIYSNLTTELLQPYLARKLHLLQKQRKLPQLPKDLVQPTVVAGLWGVGRGQDKQQLMEFITTLAQTMGPEIAMKYINPTEFIKRLAAAQGIDTLQLINSPETMKQLGDQQKQDMVQASLINQAGQLAKTPMAEQAMQLIQQQQEGAQDAGAAESETSSAEAQAGA</sequence>
<evidence type="ECO:0000256" key="6">
    <source>
        <dbReference type="ARBA" id="ARBA00022844"/>
    </source>
</evidence>
<dbReference type="Proteomes" id="UP000001761">
    <property type="component" value="Segment"/>
</dbReference>
<dbReference type="InterPro" id="IPR020991">
    <property type="entry name" value="Connector_podovirus"/>
</dbReference>
<proteinExistence type="predicted"/>
<evidence type="ECO:0000256" key="5">
    <source>
        <dbReference type="ARBA" id="ARBA00022612"/>
    </source>
</evidence>
<keyword evidence="7" id="KW-0118">Viral capsid assembly</keyword>
<dbReference type="GO" id="GO:0099002">
    <property type="term" value="P:symbiont genome ejection through host cell envelope, short tail mechanism"/>
    <property type="evidence" value="ECO:0007669"/>
    <property type="project" value="UniProtKB-KW"/>
</dbReference>
<keyword evidence="3" id="KW-1244">Viral short tail ejection system</keyword>
<feature type="region of interest" description="Disordered" evidence="11">
    <location>
        <begin position="187"/>
        <end position="211"/>
    </location>
</feature>
<gene>
    <name evidence="12" type="ORF">P60_gp26</name>
</gene>
<evidence type="ECO:0000256" key="8">
    <source>
        <dbReference type="ARBA" id="ARBA00023009"/>
    </source>
</evidence>
<reference evidence="12 13" key="1">
    <citation type="journal article" date="2002" name="Appl. Environ. Microbiol.">
        <title>Genomic sequence and evolution of marine cyanophage P60: a new insight on lytic and lysogenic phages.</title>
        <authorList>
            <person name="Chen F."/>
            <person name="Lu J."/>
        </authorList>
    </citation>
    <scope>NUCLEOTIDE SEQUENCE</scope>
</reference>
<evidence type="ECO:0000256" key="3">
    <source>
        <dbReference type="ARBA" id="ARBA00022470"/>
    </source>
</evidence>